<dbReference type="PANTHER" id="PTHR40763">
    <property type="entry name" value="MEMBRANE PROTEIN-RELATED"/>
    <property type="match status" value="1"/>
</dbReference>
<feature type="compositionally biased region" description="Basic and acidic residues" evidence="1">
    <location>
        <begin position="71"/>
        <end position="84"/>
    </location>
</feature>
<feature type="domain" description="Cell wall-active antibiotics response LiaF-like C-terminal" evidence="3">
    <location>
        <begin position="107"/>
        <end position="166"/>
    </location>
</feature>
<evidence type="ECO:0000313" key="5">
    <source>
        <dbReference type="Proteomes" id="UP000236723"/>
    </source>
</evidence>
<evidence type="ECO:0000313" key="4">
    <source>
        <dbReference type="EMBL" id="SEF51635.1"/>
    </source>
</evidence>
<gene>
    <name evidence="4" type="ORF">SAMN04489712_101273</name>
</gene>
<dbReference type="PANTHER" id="PTHR40763:SF4">
    <property type="entry name" value="DUF1707 DOMAIN-CONTAINING PROTEIN"/>
    <property type="match status" value="1"/>
</dbReference>
<evidence type="ECO:0000256" key="1">
    <source>
        <dbReference type="SAM" id="MobiDB-lite"/>
    </source>
</evidence>
<dbReference type="EMBL" id="FNVO01000001">
    <property type="protein sequence ID" value="SEF51635.1"/>
    <property type="molecule type" value="Genomic_DNA"/>
</dbReference>
<sequence length="194" mass="20828">MRASDADRDRVADRLREALAEGRLTPAEHAERIDAVYEARTYAELAPLVADLPDAGEPIGPLPDPQPQPRVRLDKEPSLPAPRRESTSIVAVFGGADRRGRWLVEPDTSVLAAFGGVDLDFRQAVLSRREVHLTVTCLFGGVTLKVPPGVRVINSISAVFGGVSTPEDDAFDADAPVIRLSGVALFGGVDVKRK</sequence>
<name>A0A1H5SM95_9ACTN</name>
<dbReference type="InterPro" id="IPR012551">
    <property type="entry name" value="DUF1707_SHOCT-like"/>
</dbReference>
<keyword evidence="5" id="KW-1185">Reference proteome</keyword>
<dbReference type="AlphaFoldDB" id="A0A1H5SM95"/>
<protein>
    <submittedName>
        <fullName evidence="4">Cell wall-active antibiotics response 4TMS YvqF</fullName>
    </submittedName>
</protein>
<proteinExistence type="predicted"/>
<organism evidence="4 5">
    <name type="scientific">Thermomonospora echinospora</name>
    <dbReference type="NCBI Taxonomy" id="1992"/>
    <lineage>
        <taxon>Bacteria</taxon>
        <taxon>Bacillati</taxon>
        <taxon>Actinomycetota</taxon>
        <taxon>Actinomycetes</taxon>
        <taxon>Streptosporangiales</taxon>
        <taxon>Thermomonosporaceae</taxon>
        <taxon>Thermomonospora</taxon>
    </lineage>
</organism>
<evidence type="ECO:0000259" key="3">
    <source>
        <dbReference type="Pfam" id="PF09922"/>
    </source>
</evidence>
<dbReference type="Pfam" id="PF08044">
    <property type="entry name" value="DUF1707"/>
    <property type="match status" value="1"/>
</dbReference>
<accession>A0A1H5SM95</accession>
<evidence type="ECO:0000259" key="2">
    <source>
        <dbReference type="Pfam" id="PF08044"/>
    </source>
</evidence>
<dbReference type="OrthoDB" id="4772576at2"/>
<dbReference type="Pfam" id="PF09922">
    <property type="entry name" value="LiaF-like_C"/>
    <property type="match status" value="1"/>
</dbReference>
<reference evidence="5" key="1">
    <citation type="submission" date="2016-10" db="EMBL/GenBank/DDBJ databases">
        <authorList>
            <person name="Varghese N."/>
            <person name="Submissions S."/>
        </authorList>
    </citation>
    <scope>NUCLEOTIDE SEQUENCE [LARGE SCALE GENOMIC DNA]</scope>
    <source>
        <strain evidence="5">DSM 43163</strain>
    </source>
</reference>
<feature type="region of interest" description="Disordered" evidence="1">
    <location>
        <begin position="54"/>
        <end position="84"/>
    </location>
</feature>
<feature type="domain" description="DUF1707" evidence="2">
    <location>
        <begin position="1"/>
        <end position="53"/>
    </location>
</feature>
<dbReference type="Proteomes" id="UP000236723">
    <property type="component" value="Unassembled WGS sequence"/>
</dbReference>
<dbReference type="InterPro" id="IPR024425">
    <property type="entry name" value="LiaF-like_C"/>
</dbReference>